<dbReference type="PANTHER" id="PTHR36940:SF1">
    <property type="entry name" value="DUF3278 DOMAIN-CONTAINING PROTEIN"/>
    <property type="match status" value="1"/>
</dbReference>
<feature type="transmembrane region" description="Helical" evidence="1">
    <location>
        <begin position="57"/>
        <end position="77"/>
    </location>
</feature>
<dbReference type="AlphaFoldDB" id="A0A2A2KAX4"/>
<dbReference type="PANTHER" id="PTHR36940">
    <property type="entry name" value="PROTEIN CBG20338"/>
    <property type="match status" value="1"/>
</dbReference>
<keyword evidence="1" id="KW-0472">Membrane</keyword>
<organism evidence="3 4">
    <name type="scientific">Diploscapter pachys</name>
    <dbReference type="NCBI Taxonomy" id="2018661"/>
    <lineage>
        <taxon>Eukaryota</taxon>
        <taxon>Metazoa</taxon>
        <taxon>Ecdysozoa</taxon>
        <taxon>Nematoda</taxon>
        <taxon>Chromadorea</taxon>
        <taxon>Rhabditida</taxon>
        <taxon>Rhabditina</taxon>
        <taxon>Rhabditomorpha</taxon>
        <taxon>Rhabditoidea</taxon>
        <taxon>Rhabditidae</taxon>
        <taxon>Diploscapter</taxon>
    </lineage>
</organism>
<feature type="transmembrane region" description="Helical" evidence="1">
    <location>
        <begin position="133"/>
        <end position="154"/>
    </location>
</feature>
<keyword evidence="1" id="KW-0812">Transmembrane</keyword>
<dbReference type="Proteomes" id="UP000218231">
    <property type="component" value="Unassembled WGS sequence"/>
</dbReference>
<evidence type="ECO:0000313" key="4">
    <source>
        <dbReference type="Proteomes" id="UP000218231"/>
    </source>
</evidence>
<dbReference type="OrthoDB" id="5795694at2759"/>
<dbReference type="Pfam" id="PF23346">
    <property type="entry name" value="DUF7087"/>
    <property type="match status" value="1"/>
</dbReference>
<dbReference type="EMBL" id="LIAE01009124">
    <property type="protein sequence ID" value="PAV71166.1"/>
    <property type="molecule type" value="Genomic_DNA"/>
</dbReference>
<name>A0A2A2KAX4_9BILA</name>
<sequence length="161" mass="18137">MLRINKNHYYPQFASNSEATLPVMNYDFPTAVNTSRLVQIVCVILQLLLVYSESASLSFTAFMFYSLLLGCNLVHILRRWYGSIDGRYDLKQLMREPQMTVKVQYAVALFTGILLGVITFYCVSLNNGLVHTLFSLSNIAQVLGAIGVLLLEVYEVNVKNA</sequence>
<accession>A0A2A2KAX4</accession>
<feature type="domain" description="DUF7087" evidence="2">
    <location>
        <begin position="25"/>
        <end position="156"/>
    </location>
</feature>
<feature type="transmembrane region" description="Helical" evidence="1">
    <location>
        <begin position="103"/>
        <end position="121"/>
    </location>
</feature>
<comment type="caution">
    <text evidence="3">The sequence shown here is derived from an EMBL/GenBank/DDBJ whole genome shotgun (WGS) entry which is preliminary data.</text>
</comment>
<evidence type="ECO:0000256" key="1">
    <source>
        <dbReference type="SAM" id="Phobius"/>
    </source>
</evidence>
<keyword evidence="4" id="KW-1185">Reference proteome</keyword>
<protein>
    <recommendedName>
        <fullName evidence="2">DUF7087 domain-containing protein</fullName>
    </recommendedName>
</protein>
<keyword evidence="1" id="KW-1133">Transmembrane helix</keyword>
<gene>
    <name evidence="3" type="ORF">WR25_07355</name>
</gene>
<reference evidence="3 4" key="1">
    <citation type="journal article" date="2017" name="Curr. Biol.">
        <title>Genome architecture and evolution of a unichromosomal asexual nematode.</title>
        <authorList>
            <person name="Fradin H."/>
            <person name="Zegar C."/>
            <person name="Gutwein M."/>
            <person name="Lucas J."/>
            <person name="Kovtun M."/>
            <person name="Corcoran D."/>
            <person name="Baugh L.R."/>
            <person name="Kiontke K."/>
            <person name="Gunsalus K."/>
            <person name="Fitch D.H."/>
            <person name="Piano F."/>
        </authorList>
    </citation>
    <scope>NUCLEOTIDE SEQUENCE [LARGE SCALE GENOMIC DNA]</scope>
    <source>
        <strain evidence="3">PF1309</strain>
    </source>
</reference>
<proteinExistence type="predicted"/>
<evidence type="ECO:0000313" key="3">
    <source>
        <dbReference type="EMBL" id="PAV71166.1"/>
    </source>
</evidence>
<evidence type="ECO:0000259" key="2">
    <source>
        <dbReference type="Pfam" id="PF23346"/>
    </source>
</evidence>
<dbReference type="InterPro" id="IPR055514">
    <property type="entry name" value="DUF7087"/>
</dbReference>
<feature type="transmembrane region" description="Helical" evidence="1">
    <location>
        <begin position="34"/>
        <end position="51"/>
    </location>
</feature>